<gene>
    <name evidence="7" type="ORF">H257_11037</name>
</gene>
<dbReference type="GO" id="GO:1990837">
    <property type="term" value="F:sequence-specific double-stranded DNA binding"/>
    <property type="evidence" value="ECO:0007669"/>
    <property type="project" value="TreeGrafter"/>
</dbReference>
<evidence type="ECO:0000256" key="4">
    <source>
        <dbReference type="PROSITE-ProRule" id="PRU00027"/>
    </source>
</evidence>
<sequence length="598" mass="66784">MAEATAAAPVERPGRQGTNRTAHIWAHFVKRRDLDKYFNNWRVECRHCRDAYDKRASDDDVSPPEIVISTTVKMMAHLRWCVHARKVIGNDMPPSPVKVVAPKRKSTSSNGHDGSPSGTKKRPTLVKIQPSGEPVAKEASTPATAYSTAYIWEHFIKRTDMAKYYNNWYVECKHCHDAAAAAGTTPPKVFVSAMARMKTHLFKCAHVPADALTAFRKADADMAPLQPRRRAKGPISISSHMVSALAVRTQHPTRANQLFHLALPLEEAIDTTTLEWLTQSSAERPAWFALSKVQATVATSDVLCQVDLVCSQDLYNLPPRSLDKIQAALMSTDQPVASPQSSIPVVDSDATTSFLQAPCKAELAVDKEEDNSMDVENPIQDMHTRKRPWPTVLWTHFIPRAPRLGWYLGVECRHCHVGSSRLDPHSLKQEKEDLLVSSPRRMRRHMQTCRGLFKDEEVADPPPPSPEEDVAGGGLLHREEDPIEALEYAAMEYVVVRNEHDPRGYSLAQLGYDVTASMLHGAEDATVELTMLQEDEEVQQQQGKVFTFGQDERRPVKEIVCSVELHLLTTSPPHRLELPPDQLLKVPNVVDVVSVVMA</sequence>
<keyword evidence="1" id="KW-0479">Metal-binding</keyword>
<evidence type="ECO:0000256" key="5">
    <source>
        <dbReference type="SAM" id="MobiDB-lite"/>
    </source>
</evidence>
<evidence type="ECO:0000256" key="1">
    <source>
        <dbReference type="ARBA" id="ARBA00022723"/>
    </source>
</evidence>
<name>W4G6E3_APHAT</name>
<feature type="domain" description="BED-type" evidence="6">
    <location>
        <begin position="146"/>
        <end position="206"/>
    </location>
</feature>
<dbReference type="OrthoDB" id="71102at2759"/>
<evidence type="ECO:0000256" key="2">
    <source>
        <dbReference type="ARBA" id="ARBA00022771"/>
    </source>
</evidence>
<dbReference type="PANTHER" id="PTHR34396">
    <property type="entry name" value="OS03G0264950 PROTEIN-RELATED"/>
    <property type="match status" value="1"/>
</dbReference>
<dbReference type="GO" id="GO:0006357">
    <property type="term" value="P:regulation of transcription by RNA polymerase II"/>
    <property type="evidence" value="ECO:0007669"/>
    <property type="project" value="TreeGrafter"/>
</dbReference>
<dbReference type="EMBL" id="KI913144">
    <property type="protein sequence ID" value="ETV74503.1"/>
    <property type="molecule type" value="Genomic_DNA"/>
</dbReference>
<reference evidence="7" key="1">
    <citation type="submission" date="2013-12" db="EMBL/GenBank/DDBJ databases">
        <title>The Genome Sequence of Aphanomyces astaci APO3.</title>
        <authorList>
            <consortium name="The Broad Institute Genomics Platform"/>
            <person name="Russ C."/>
            <person name="Tyler B."/>
            <person name="van West P."/>
            <person name="Dieguez-Uribeondo J."/>
            <person name="Young S.K."/>
            <person name="Zeng Q."/>
            <person name="Gargeya S."/>
            <person name="Fitzgerald M."/>
            <person name="Abouelleil A."/>
            <person name="Alvarado L."/>
            <person name="Chapman S.B."/>
            <person name="Gainer-Dewar J."/>
            <person name="Goldberg J."/>
            <person name="Griggs A."/>
            <person name="Gujja S."/>
            <person name="Hansen M."/>
            <person name="Howarth C."/>
            <person name="Imamovic A."/>
            <person name="Ireland A."/>
            <person name="Larimer J."/>
            <person name="McCowan C."/>
            <person name="Murphy C."/>
            <person name="Pearson M."/>
            <person name="Poon T.W."/>
            <person name="Priest M."/>
            <person name="Roberts A."/>
            <person name="Saif S."/>
            <person name="Shea T."/>
            <person name="Sykes S."/>
            <person name="Wortman J."/>
            <person name="Nusbaum C."/>
            <person name="Birren B."/>
        </authorList>
    </citation>
    <scope>NUCLEOTIDE SEQUENCE [LARGE SCALE GENOMIC DNA]</scope>
    <source>
        <strain evidence="7">APO3</strain>
    </source>
</reference>
<proteinExistence type="predicted"/>
<dbReference type="InterPro" id="IPR003656">
    <property type="entry name" value="Znf_BED"/>
</dbReference>
<dbReference type="GO" id="GO:0008270">
    <property type="term" value="F:zinc ion binding"/>
    <property type="evidence" value="ECO:0007669"/>
    <property type="project" value="UniProtKB-KW"/>
</dbReference>
<dbReference type="GO" id="GO:0005634">
    <property type="term" value="C:nucleus"/>
    <property type="evidence" value="ECO:0007669"/>
    <property type="project" value="TreeGrafter"/>
</dbReference>
<dbReference type="InterPro" id="IPR053031">
    <property type="entry name" value="Cuticle_assoc_protein"/>
</dbReference>
<dbReference type="VEuPathDB" id="FungiDB:H257_11037"/>
<keyword evidence="2 4" id="KW-0863">Zinc-finger</keyword>
<protein>
    <recommendedName>
        <fullName evidence="6">BED-type domain-containing protein</fullName>
    </recommendedName>
</protein>
<dbReference type="PANTHER" id="PTHR34396:SF25">
    <property type="entry name" value="BOUNDARY ELEMENT ASSOCIATED FACTOR"/>
    <property type="match status" value="1"/>
</dbReference>
<evidence type="ECO:0000313" key="7">
    <source>
        <dbReference type="EMBL" id="ETV74503.1"/>
    </source>
</evidence>
<accession>W4G6E3</accession>
<feature type="compositionally biased region" description="Polar residues" evidence="5">
    <location>
        <begin position="107"/>
        <end position="118"/>
    </location>
</feature>
<evidence type="ECO:0000256" key="3">
    <source>
        <dbReference type="ARBA" id="ARBA00022833"/>
    </source>
</evidence>
<dbReference type="AlphaFoldDB" id="W4G6E3"/>
<dbReference type="RefSeq" id="XP_009836161.1">
    <property type="nucleotide sequence ID" value="XM_009837859.1"/>
</dbReference>
<feature type="region of interest" description="Disordered" evidence="5">
    <location>
        <begin position="92"/>
        <end position="125"/>
    </location>
</feature>
<dbReference type="PROSITE" id="PS50808">
    <property type="entry name" value="ZF_BED"/>
    <property type="match status" value="1"/>
</dbReference>
<dbReference type="GeneID" id="20813033"/>
<keyword evidence="3" id="KW-0862">Zinc</keyword>
<organism evidence="7">
    <name type="scientific">Aphanomyces astaci</name>
    <name type="common">Crayfish plague agent</name>
    <dbReference type="NCBI Taxonomy" id="112090"/>
    <lineage>
        <taxon>Eukaryota</taxon>
        <taxon>Sar</taxon>
        <taxon>Stramenopiles</taxon>
        <taxon>Oomycota</taxon>
        <taxon>Saprolegniomycetes</taxon>
        <taxon>Saprolegniales</taxon>
        <taxon>Verrucalvaceae</taxon>
        <taxon>Aphanomyces</taxon>
    </lineage>
</organism>
<evidence type="ECO:0000259" key="6">
    <source>
        <dbReference type="PROSITE" id="PS50808"/>
    </source>
</evidence>